<gene>
    <name evidence="1" type="ORF">B0T17DRAFT_524053</name>
</gene>
<dbReference type="EMBL" id="JAULSR010000002">
    <property type="protein sequence ID" value="KAK0628905.1"/>
    <property type="molecule type" value="Genomic_DNA"/>
</dbReference>
<dbReference type="Proteomes" id="UP001174934">
    <property type="component" value="Unassembled WGS sequence"/>
</dbReference>
<reference evidence="1" key="1">
    <citation type="submission" date="2023-06" db="EMBL/GenBank/DDBJ databases">
        <title>Genome-scale phylogeny and comparative genomics of the fungal order Sordariales.</title>
        <authorList>
            <consortium name="Lawrence Berkeley National Laboratory"/>
            <person name="Hensen N."/>
            <person name="Bonometti L."/>
            <person name="Westerberg I."/>
            <person name="Brannstrom I.O."/>
            <person name="Guillou S."/>
            <person name="Cros-Aarteil S."/>
            <person name="Calhoun S."/>
            <person name="Haridas S."/>
            <person name="Kuo A."/>
            <person name="Mondo S."/>
            <person name="Pangilinan J."/>
            <person name="Riley R."/>
            <person name="LaButti K."/>
            <person name="Andreopoulos B."/>
            <person name="Lipzen A."/>
            <person name="Chen C."/>
            <person name="Yanf M."/>
            <person name="Daum C."/>
            <person name="Ng V."/>
            <person name="Clum A."/>
            <person name="Steindorff A."/>
            <person name="Ohm R."/>
            <person name="Martin F."/>
            <person name="Silar P."/>
            <person name="Natvig D."/>
            <person name="Lalanne C."/>
            <person name="Gautier V."/>
            <person name="Ament-velasquez S.L."/>
            <person name="Kruys A."/>
            <person name="Hutchinson M.I."/>
            <person name="Powell A.J."/>
            <person name="Barry K."/>
            <person name="Miller A.N."/>
            <person name="Grigoriev I.V."/>
            <person name="Debuchy R."/>
            <person name="Gladieux P."/>
            <person name="Thoren M.H."/>
            <person name="Johannesson H."/>
        </authorList>
    </citation>
    <scope>NUCLEOTIDE SEQUENCE</scope>
    <source>
        <strain evidence="1">SMH3391-2</strain>
    </source>
</reference>
<proteinExistence type="predicted"/>
<name>A0AA39X8X1_9PEZI</name>
<organism evidence="1 2">
    <name type="scientific">Bombardia bombarda</name>
    <dbReference type="NCBI Taxonomy" id="252184"/>
    <lineage>
        <taxon>Eukaryota</taxon>
        <taxon>Fungi</taxon>
        <taxon>Dikarya</taxon>
        <taxon>Ascomycota</taxon>
        <taxon>Pezizomycotina</taxon>
        <taxon>Sordariomycetes</taxon>
        <taxon>Sordariomycetidae</taxon>
        <taxon>Sordariales</taxon>
        <taxon>Lasiosphaeriaceae</taxon>
        <taxon>Bombardia</taxon>
    </lineage>
</organism>
<accession>A0AA39X8X1</accession>
<comment type="caution">
    <text evidence="1">The sequence shown here is derived from an EMBL/GenBank/DDBJ whole genome shotgun (WGS) entry which is preliminary data.</text>
</comment>
<protein>
    <submittedName>
        <fullName evidence="1">Uncharacterized protein</fullName>
    </submittedName>
</protein>
<sequence length="218" mass="25107">MCLDLSCQRDRLFLTRDDWVTHLSLDHHFNWKASKCPLCHENMNDGQHAITRHLWSHLEEIALAALPSGLDQDSDAADSSSEDPFRLYPFSTPVPRRTRDVRKQISRFASRVRGLAAGMFATPEPKSNRKRLRPGQLKAQYVATSGLPKGELVAWLERRFHDYDFNLEVHYAKEERSWVCKLPEVLSESDRKQMSGLRSLRGSFMFFSFARSFSSSSS</sequence>
<dbReference type="AlphaFoldDB" id="A0AA39X8X1"/>
<evidence type="ECO:0000313" key="1">
    <source>
        <dbReference type="EMBL" id="KAK0628905.1"/>
    </source>
</evidence>
<keyword evidence="2" id="KW-1185">Reference proteome</keyword>
<evidence type="ECO:0000313" key="2">
    <source>
        <dbReference type="Proteomes" id="UP001174934"/>
    </source>
</evidence>